<sequence>MYTFFLYSHDRVQSKSYLMLVLDHPQQHSVTQITKLIDLSLTLLHMLNHTVLFTQRVSIKLTSSLLFGKCNVLSALLKTPQHLLSLPLLLYNSPIPCISFMSFQPT</sequence>
<name>A0A0A9W5B5_LYGHE</name>
<gene>
    <name evidence="1" type="primary">ispG</name>
    <name evidence="1" type="ORF">CM83_31048</name>
    <name evidence="2" type="ORF">g.3618</name>
</gene>
<protein>
    <submittedName>
        <fullName evidence="1">4-hydroxy-3-methylbut-2-en-1-yl diphosphate synthase</fullName>
    </submittedName>
</protein>
<dbReference type="AlphaFoldDB" id="A0A0A9W5B5"/>
<reference evidence="1" key="2">
    <citation type="submission" date="2014-07" db="EMBL/GenBank/DDBJ databases">
        <authorList>
            <person name="Hull J."/>
        </authorList>
    </citation>
    <scope>NUCLEOTIDE SEQUENCE</scope>
</reference>
<dbReference type="EMBL" id="GDHC01015639">
    <property type="protein sequence ID" value="JAQ02990.1"/>
    <property type="molecule type" value="Transcribed_RNA"/>
</dbReference>
<evidence type="ECO:0000313" key="1">
    <source>
        <dbReference type="EMBL" id="JAG03602.1"/>
    </source>
</evidence>
<dbReference type="EMBL" id="GBHO01040002">
    <property type="protein sequence ID" value="JAG03602.1"/>
    <property type="molecule type" value="Transcribed_RNA"/>
</dbReference>
<reference evidence="1" key="1">
    <citation type="journal article" date="2014" name="PLoS ONE">
        <title>Transcriptome-Based Identification of ABC Transporters in the Western Tarnished Plant Bug Lygus hesperus.</title>
        <authorList>
            <person name="Hull J.J."/>
            <person name="Chaney K."/>
            <person name="Geib S.M."/>
            <person name="Fabrick J.A."/>
            <person name="Brent C.S."/>
            <person name="Walsh D."/>
            <person name="Lavine L.C."/>
        </authorList>
    </citation>
    <scope>NUCLEOTIDE SEQUENCE</scope>
</reference>
<organism evidence="1">
    <name type="scientific">Lygus hesperus</name>
    <name type="common">Western plant bug</name>
    <dbReference type="NCBI Taxonomy" id="30085"/>
    <lineage>
        <taxon>Eukaryota</taxon>
        <taxon>Metazoa</taxon>
        <taxon>Ecdysozoa</taxon>
        <taxon>Arthropoda</taxon>
        <taxon>Hexapoda</taxon>
        <taxon>Insecta</taxon>
        <taxon>Pterygota</taxon>
        <taxon>Neoptera</taxon>
        <taxon>Paraneoptera</taxon>
        <taxon>Hemiptera</taxon>
        <taxon>Heteroptera</taxon>
        <taxon>Panheteroptera</taxon>
        <taxon>Cimicomorpha</taxon>
        <taxon>Miridae</taxon>
        <taxon>Mirini</taxon>
        <taxon>Lygus</taxon>
    </lineage>
</organism>
<evidence type="ECO:0000313" key="2">
    <source>
        <dbReference type="EMBL" id="JAQ02990.1"/>
    </source>
</evidence>
<reference evidence="2" key="3">
    <citation type="journal article" date="2016" name="Gigascience">
        <title>De novo construction of an expanded transcriptome assembly for the western tarnished plant bug, Lygus hesperus.</title>
        <authorList>
            <person name="Tassone E.E."/>
            <person name="Geib S.M."/>
            <person name="Hall B."/>
            <person name="Fabrick J.A."/>
            <person name="Brent C.S."/>
            <person name="Hull J.J."/>
        </authorList>
    </citation>
    <scope>NUCLEOTIDE SEQUENCE</scope>
</reference>
<proteinExistence type="predicted"/>
<accession>A0A0A9W5B5</accession>